<dbReference type="Pfam" id="PF18052">
    <property type="entry name" value="Rx_N"/>
    <property type="match status" value="1"/>
</dbReference>
<dbReference type="InterPro" id="IPR041118">
    <property type="entry name" value="Rx_N"/>
</dbReference>
<dbReference type="EMBL" id="CP144745">
    <property type="protein sequence ID" value="WVZ49716.1"/>
    <property type="molecule type" value="Genomic_DNA"/>
</dbReference>
<protein>
    <submittedName>
        <fullName evidence="13">Uncharacterized protein</fullName>
    </submittedName>
</protein>
<dbReference type="Gene3D" id="3.80.10.10">
    <property type="entry name" value="Ribonuclease Inhibitor"/>
    <property type="match status" value="2"/>
</dbReference>
<keyword evidence="14" id="KW-1185">Reference proteome</keyword>
<evidence type="ECO:0000256" key="4">
    <source>
        <dbReference type="ARBA" id="ARBA00022741"/>
    </source>
</evidence>
<dbReference type="GO" id="GO:0002758">
    <property type="term" value="P:innate immune response-activating signaling pathway"/>
    <property type="evidence" value="ECO:0007669"/>
    <property type="project" value="UniProtKB-ARBA"/>
</dbReference>
<dbReference type="PRINTS" id="PR00364">
    <property type="entry name" value="DISEASERSIST"/>
</dbReference>
<dbReference type="PANTHER" id="PTHR36766">
    <property type="entry name" value="PLANT BROAD-SPECTRUM MILDEW RESISTANCE PROTEIN RPW8"/>
    <property type="match status" value="1"/>
</dbReference>
<dbReference type="GO" id="GO:0005524">
    <property type="term" value="F:ATP binding"/>
    <property type="evidence" value="ECO:0007669"/>
    <property type="project" value="UniProtKB-KW"/>
</dbReference>
<evidence type="ECO:0000313" key="13">
    <source>
        <dbReference type="EMBL" id="WVZ49716.1"/>
    </source>
</evidence>
<feature type="domain" description="Disease resistance N-terminal" evidence="10">
    <location>
        <begin position="92"/>
        <end position="179"/>
    </location>
</feature>
<evidence type="ECO:0000256" key="3">
    <source>
        <dbReference type="ARBA" id="ARBA00022737"/>
    </source>
</evidence>
<feature type="domain" description="NB-ARC" evidence="9">
    <location>
        <begin position="274"/>
        <end position="424"/>
    </location>
</feature>
<reference evidence="13 14" key="1">
    <citation type="submission" date="2024-02" db="EMBL/GenBank/DDBJ databases">
        <title>High-quality chromosome-scale genome assembly of Pensacola bahiagrass (Paspalum notatum Flugge var. saurae).</title>
        <authorList>
            <person name="Vega J.M."/>
            <person name="Podio M."/>
            <person name="Orjuela J."/>
            <person name="Siena L.A."/>
            <person name="Pessino S.C."/>
            <person name="Combes M.C."/>
            <person name="Mariac C."/>
            <person name="Albertini E."/>
            <person name="Pupilli F."/>
            <person name="Ortiz J.P.A."/>
            <person name="Leblanc O."/>
        </authorList>
    </citation>
    <scope>NUCLEOTIDE SEQUENCE [LARGE SCALE GENOMIC DNA]</scope>
    <source>
        <strain evidence="13">R1</strain>
        <tissue evidence="13">Leaf</tissue>
    </source>
</reference>
<keyword evidence="7" id="KW-0175">Coiled coil</keyword>
<evidence type="ECO:0000259" key="12">
    <source>
        <dbReference type="Pfam" id="PF23598"/>
    </source>
</evidence>
<dbReference type="Gene3D" id="1.20.5.4130">
    <property type="match status" value="1"/>
</dbReference>
<dbReference type="GO" id="GO:0043531">
    <property type="term" value="F:ADP binding"/>
    <property type="evidence" value="ECO:0007669"/>
    <property type="project" value="InterPro"/>
</dbReference>
<dbReference type="Pfam" id="PF23598">
    <property type="entry name" value="LRR_14"/>
    <property type="match status" value="1"/>
</dbReference>
<dbReference type="InterPro" id="IPR027417">
    <property type="entry name" value="P-loop_NTPase"/>
</dbReference>
<organism evidence="13 14">
    <name type="scientific">Paspalum notatum var. saurae</name>
    <dbReference type="NCBI Taxonomy" id="547442"/>
    <lineage>
        <taxon>Eukaryota</taxon>
        <taxon>Viridiplantae</taxon>
        <taxon>Streptophyta</taxon>
        <taxon>Embryophyta</taxon>
        <taxon>Tracheophyta</taxon>
        <taxon>Spermatophyta</taxon>
        <taxon>Magnoliopsida</taxon>
        <taxon>Liliopsida</taxon>
        <taxon>Poales</taxon>
        <taxon>Poaceae</taxon>
        <taxon>PACMAD clade</taxon>
        <taxon>Panicoideae</taxon>
        <taxon>Andropogonodae</taxon>
        <taxon>Paspaleae</taxon>
        <taxon>Paspalinae</taxon>
        <taxon>Paspalum</taxon>
    </lineage>
</organism>
<evidence type="ECO:0000256" key="2">
    <source>
        <dbReference type="ARBA" id="ARBA00022614"/>
    </source>
</evidence>
<keyword evidence="3" id="KW-0677">Repeat</keyword>
<dbReference type="GO" id="GO:0009626">
    <property type="term" value="P:plant-type hypersensitive response"/>
    <property type="evidence" value="ECO:0007669"/>
    <property type="project" value="UniProtKB-ARBA"/>
</dbReference>
<dbReference type="Gene3D" id="1.10.10.10">
    <property type="entry name" value="Winged helix-like DNA-binding domain superfamily/Winged helix DNA-binding domain"/>
    <property type="match status" value="1"/>
</dbReference>
<feature type="domain" description="Disease resistance protein winged helix" evidence="11">
    <location>
        <begin position="513"/>
        <end position="582"/>
    </location>
</feature>
<dbReference type="Proteomes" id="UP001341281">
    <property type="component" value="Chromosome 01"/>
</dbReference>
<evidence type="ECO:0000259" key="10">
    <source>
        <dbReference type="Pfam" id="PF18052"/>
    </source>
</evidence>
<feature type="region of interest" description="Disordered" evidence="8">
    <location>
        <begin position="951"/>
        <end position="976"/>
    </location>
</feature>
<evidence type="ECO:0000259" key="11">
    <source>
        <dbReference type="Pfam" id="PF23559"/>
    </source>
</evidence>
<dbReference type="FunFam" id="1.10.10.10:FF:000322">
    <property type="entry name" value="Probable disease resistance protein At1g63360"/>
    <property type="match status" value="1"/>
</dbReference>
<keyword evidence="4" id="KW-0547">Nucleotide-binding</keyword>
<feature type="domain" description="Disease resistance R13L4/SHOC-2-like LRR" evidence="12">
    <location>
        <begin position="650"/>
        <end position="934"/>
    </location>
</feature>
<dbReference type="SUPFAM" id="SSF52540">
    <property type="entry name" value="P-loop containing nucleoside triphosphate hydrolases"/>
    <property type="match status" value="1"/>
</dbReference>
<dbReference type="InterPro" id="IPR032675">
    <property type="entry name" value="LRR_dom_sf"/>
</dbReference>
<dbReference type="SUPFAM" id="SSF52058">
    <property type="entry name" value="L domain-like"/>
    <property type="match status" value="1"/>
</dbReference>
<dbReference type="CDD" id="cd14798">
    <property type="entry name" value="RX-CC_like"/>
    <property type="match status" value="1"/>
</dbReference>
<evidence type="ECO:0000313" key="14">
    <source>
        <dbReference type="Proteomes" id="UP001341281"/>
    </source>
</evidence>
<dbReference type="Pfam" id="PF23559">
    <property type="entry name" value="WHD_DRP"/>
    <property type="match status" value="1"/>
</dbReference>
<evidence type="ECO:0000256" key="7">
    <source>
        <dbReference type="ARBA" id="ARBA00023054"/>
    </source>
</evidence>
<keyword evidence="2" id="KW-0433">Leucine-rich repeat</keyword>
<dbReference type="AlphaFoldDB" id="A0AAQ3PMP1"/>
<dbReference type="InterPro" id="IPR055414">
    <property type="entry name" value="LRR_R13L4/SHOC2-like"/>
</dbReference>
<dbReference type="InterPro" id="IPR038005">
    <property type="entry name" value="RX-like_CC"/>
</dbReference>
<dbReference type="GO" id="GO:0042742">
    <property type="term" value="P:defense response to bacterium"/>
    <property type="evidence" value="ECO:0007669"/>
    <property type="project" value="UniProtKB-ARBA"/>
</dbReference>
<evidence type="ECO:0000256" key="1">
    <source>
        <dbReference type="ARBA" id="ARBA00008894"/>
    </source>
</evidence>
<dbReference type="Pfam" id="PF00931">
    <property type="entry name" value="NB-ARC"/>
    <property type="match status" value="1"/>
</dbReference>
<keyword evidence="6" id="KW-0067">ATP-binding</keyword>
<accession>A0AAQ3PMP1</accession>
<dbReference type="InterPro" id="IPR036388">
    <property type="entry name" value="WH-like_DNA-bd_sf"/>
</dbReference>
<name>A0AAQ3PMP1_PASNO</name>
<sequence length="1108" mass="126397">MAWAGEGLSYCTELEGLLNVRTERIRSLMLDRETASVGPRIDEVLVGGKQFALRQTDLRVQHSDRSRISHSVDPHLVLFRFLMAMATILDSVIGSCSKKLQDIITDEVILLLGVEEDLKELQRTMNHIQYFLKDAEQRRAEELAVNNWLRVLKDAMYEADDIIDLARLEGNKLQESHASTSESSTKCTRFLPFSCHLNIRRRHEIGNRIRKFNIELEKISKLGERFLKHHDMNHNDEVSVPWRMKSCDLVEPNLVGKETSLACTRLVEQILACKENGIYKIGIVGTGGVGKTTLAQKIYNHHKIKGKFSKQAWICVSQEYSEVALLKQVLRCFGVHYEHDETVSELNRKAATAIEMKTFFLVLDDVWQHEVWTNVFRTPLSTGGSVIVLVTTRNDTVARIIGVENMHRVELMSPEVGWELLWKSMNIKVEDDVKNLRGVGMEIVQMCGGLPLAIKVTASVLATKEKNENQWRKFMHKSAFHMSKLPKELSRALYLSYDELPRYLKQCFLYCALYPEDCTIAREDLMRFWIAEGFVEEQQEQLLEDTAEEYYYELIFRNLLQPDLSVSDYSLCKMHDLLWQLAQYLSQDECFCGDIESLECKDVSSLRRISTIIDKDLVMFNNMEKQQIRLRTWINLSGETYTVKNTFFGRLHSIRVLVLSDVSIQSIPDSIGNLIYLRLLDLDRSDISSLPGSIGSLIYLQILNLQECNALHSLPSGITRLCNLRRLGLGGTPLNHVPKGISKLKFLNDLEGLPIVGGIDNSDRMEDGWSLEELGPLMQLRRLDMIKLERAAPCSHDLLLVNKRYLKELVLTCTESTDDSYADDDVINIEKTFELLIPGHSVEQLNFVNFFGRRFPTWLDAATHLPSLKYLNLIDCKSCMHLPPIGQLPNLKYLQINGAAAVTKIGPEFIGHGVCNLRSTESVAFPKLESLLIEEMPNWEEWTFVAEEEGTAAADKEDGEDGASAKQKGEGPPPRMQLLPRLKKLELDGCPKLTALPRQIGQETTSLKELHLRDVQSLKVMENLAFLSECLLIARCEGIERVSNISLVRELRIGGCPNLRCVEELDSLEQLWLAEDMNDVPSLWVPGLKHQRQQRHGEELDVYTWPRD</sequence>
<evidence type="ECO:0000256" key="8">
    <source>
        <dbReference type="SAM" id="MobiDB-lite"/>
    </source>
</evidence>
<evidence type="ECO:0000256" key="5">
    <source>
        <dbReference type="ARBA" id="ARBA00022821"/>
    </source>
</evidence>
<dbReference type="Gene3D" id="1.10.8.430">
    <property type="entry name" value="Helical domain of apoptotic protease-activating factors"/>
    <property type="match status" value="1"/>
</dbReference>
<dbReference type="Gene3D" id="3.40.50.300">
    <property type="entry name" value="P-loop containing nucleotide triphosphate hydrolases"/>
    <property type="match status" value="1"/>
</dbReference>
<proteinExistence type="inferred from homology"/>
<dbReference type="PANTHER" id="PTHR36766:SF70">
    <property type="entry name" value="DISEASE RESISTANCE PROTEIN RGA4"/>
    <property type="match status" value="1"/>
</dbReference>
<keyword evidence="5" id="KW-0611">Plant defense</keyword>
<evidence type="ECO:0000256" key="6">
    <source>
        <dbReference type="ARBA" id="ARBA00022840"/>
    </source>
</evidence>
<dbReference type="InterPro" id="IPR002182">
    <property type="entry name" value="NB-ARC"/>
</dbReference>
<dbReference type="InterPro" id="IPR042197">
    <property type="entry name" value="Apaf_helical"/>
</dbReference>
<dbReference type="InterPro" id="IPR058922">
    <property type="entry name" value="WHD_DRP"/>
</dbReference>
<gene>
    <name evidence="13" type="ORF">U9M48_001048</name>
</gene>
<comment type="similarity">
    <text evidence="1">Belongs to the disease resistance NB-LRR family.</text>
</comment>
<evidence type="ECO:0000259" key="9">
    <source>
        <dbReference type="Pfam" id="PF00931"/>
    </source>
</evidence>